<evidence type="ECO:0000256" key="2">
    <source>
        <dbReference type="ARBA" id="ARBA00022734"/>
    </source>
</evidence>
<dbReference type="SMART" id="SM00915">
    <property type="entry name" value="Jacalin"/>
    <property type="match status" value="3"/>
</dbReference>
<feature type="non-terminal residue" evidence="4">
    <location>
        <position position="1"/>
    </location>
</feature>
<feature type="non-terminal residue" evidence="4">
    <location>
        <position position="449"/>
    </location>
</feature>
<gene>
    <name evidence="4" type="ORF">PVAP13_6NG217700</name>
</gene>
<feature type="domain" description="Jacalin-type lectin" evidence="3">
    <location>
        <begin position="309"/>
        <end position="449"/>
    </location>
</feature>
<dbReference type="FunFam" id="2.100.10.30:FF:000001">
    <property type="entry name" value="Jacalin-related lectin 33"/>
    <property type="match status" value="1"/>
</dbReference>
<keyword evidence="5" id="KW-1185">Reference proteome</keyword>
<dbReference type="GO" id="GO:0030246">
    <property type="term" value="F:carbohydrate binding"/>
    <property type="evidence" value="ECO:0007669"/>
    <property type="project" value="UniProtKB-KW"/>
</dbReference>
<sequence>SSVGPCGGNGGRPHDVKVAPHRLKSVTICSGAVVNSLSFSYSDHTGKYHTAGPWGGHGGSNHTILLDSSEFLKEVCGTTGSMHPDAVIRSLTFVTNSGCYGPFGRREGTPFRATTHGNSSIVGFYVRAGVRVNALGVYMNRELEKIKDQGESGLSKIGMWGGSEGWSHDIQVAPHRLESVTICGDIGIDSLAFSYTDHNGLRHTAGPWVQHNGSGHTICLGPSEYITEVRGTIGPYTTPNSNLITSLKLVTNVASYGPFGQGEGTPFHIPAQSNNSIVGFFGRAGWYVDAIGVYINDQDLEKTKHKVEICKTGLWGGNGGFPCDIKVEPYHLENVTICSGAVIDSLAFSFRDQSQHQHTVGPWGGNGGRSHMIQLGPSEILTEVSGTFGQFSSDVVTSLTLVTNAKSYGPFGQEKGTPFHTPAQGNGSIVGFYGRAAWFLDAMGLYVSP</sequence>
<dbReference type="PROSITE" id="PS51752">
    <property type="entry name" value="JACALIN_LECTIN"/>
    <property type="match status" value="3"/>
</dbReference>
<protein>
    <recommendedName>
        <fullName evidence="3">Jacalin-type lectin domain-containing protein</fullName>
    </recommendedName>
</protein>
<accession>A0A8T0QYF7</accession>
<reference evidence="4" key="1">
    <citation type="submission" date="2020-05" db="EMBL/GenBank/DDBJ databases">
        <title>WGS assembly of Panicum virgatum.</title>
        <authorList>
            <person name="Lovell J.T."/>
            <person name="Jenkins J."/>
            <person name="Shu S."/>
            <person name="Juenger T.E."/>
            <person name="Schmutz J."/>
        </authorList>
    </citation>
    <scope>NUCLEOTIDE SEQUENCE</scope>
    <source>
        <strain evidence="4">AP13</strain>
    </source>
</reference>
<evidence type="ECO:0000259" key="3">
    <source>
        <dbReference type="PROSITE" id="PS51752"/>
    </source>
</evidence>
<dbReference type="Gene3D" id="2.100.10.30">
    <property type="entry name" value="Jacalin-like lectin domain"/>
    <property type="match status" value="3"/>
</dbReference>
<proteinExistence type="inferred from homology"/>
<feature type="domain" description="Jacalin-type lectin" evidence="3">
    <location>
        <begin position="154"/>
        <end position="297"/>
    </location>
</feature>
<evidence type="ECO:0000313" key="4">
    <source>
        <dbReference type="EMBL" id="KAG2577893.1"/>
    </source>
</evidence>
<evidence type="ECO:0000313" key="5">
    <source>
        <dbReference type="Proteomes" id="UP000823388"/>
    </source>
</evidence>
<dbReference type="InterPro" id="IPR001229">
    <property type="entry name" value="Jacalin-like_lectin_dom"/>
</dbReference>
<feature type="domain" description="Jacalin-type lectin" evidence="3">
    <location>
        <begin position="1"/>
        <end position="141"/>
    </location>
</feature>
<organism evidence="4 5">
    <name type="scientific">Panicum virgatum</name>
    <name type="common">Blackwell switchgrass</name>
    <dbReference type="NCBI Taxonomy" id="38727"/>
    <lineage>
        <taxon>Eukaryota</taxon>
        <taxon>Viridiplantae</taxon>
        <taxon>Streptophyta</taxon>
        <taxon>Embryophyta</taxon>
        <taxon>Tracheophyta</taxon>
        <taxon>Spermatophyta</taxon>
        <taxon>Magnoliopsida</taxon>
        <taxon>Liliopsida</taxon>
        <taxon>Poales</taxon>
        <taxon>Poaceae</taxon>
        <taxon>PACMAD clade</taxon>
        <taxon>Panicoideae</taxon>
        <taxon>Panicodae</taxon>
        <taxon>Paniceae</taxon>
        <taxon>Panicinae</taxon>
        <taxon>Panicum</taxon>
        <taxon>Panicum sect. Hiantes</taxon>
    </lineage>
</organism>
<dbReference type="Proteomes" id="UP000823388">
    <property type="component" value="Chromosome 6N"/>
</dbReference>
<dbReference type="CDD" id="cd09612">
    <property type="entry name" value="Jacalin"/>
    <property type="match status" value="3"/>
</dbReference>
<dbReference type="InterPro" id="IPR033734">
    <property type="entry name" value="Jacalin-like_lectin_dom_plant"/>
</dbReference>
<dbReference type="Pfam" id="PF01419">
    <property type="entry name" value="Jacalin"/>
    <property type="match status" value="3"/>
</dbReference>
<comment type="caution">
    <text evidence="4">The sequence shown here is derived from an EMBL/GenBank/DDBJ whole genome shotgun (WGS) entry which is preliminary data.</text>
</comment>
<dbReference type="InterPro" id="IPR036404">
    <property type="entry name" value="Jacalin-like_lectin_dom_sf"/>
</dbReference>
<dbReference type="SUPFAM" id="SSF51101">
    <property type="entry name" value="Mannose-binding lectins"/>
    <property type="match status" value="3"/>
</dbReference>
<dbReference type="EMBL" id="CM029048">
    <property type="protein sequence ID" value="KAG2577893.1"/>
    <property type="molecule type" value="Genomic_DNA"/>
</dbReference>
<name>A0A8T0QYF7_PANVG</name>
<comment type="similarity">
    <text evidence="1">Belongs to the jacalin lectin family.</text>
</comment>
<evidence type="ECO:0000256" key="1">
    <source>
        <dbReference type="ARBA" id="ARBA00006568"/>
    </source>
</evidence>
<dbReference type="PANTHER" id="PTHR46506">
    <property type="entry name" value="OS05G0143600 PROTEIN"/>
    <property type="match status" value="1"/>
</dbReference>
<dbReference type="AlphaFoldDB" id="A0A8T0QYF7"/>
<keyword evidence="2" id="KW-0430">Lectin</keyword>